<accession>A0A2X4XV68</accession>
<dbReference type="NCBIfam" id="NF007975">
    <property type="entry name" value="PRK10699.1"/>
    <property type="match status" value="1"/>
</dbReference>
<keyword evidence="6" id="KW-0378">Hydrolase</keyword>
<dbReference type="KEGG" id="lri:NCTC12151_01673"/>
<feature type="transmembrane region" description="Helical" evidence="4">
    <location>
        <begin position="211"/>
        <end position="231"/>
    </location>
</feature>
<dbReference type="PANTHER" id="PTHR14969">
    <property type="entry name" value="SPHINGOSINE-1-PHOSPHATE PHOSPHOHYDROLASE"/>
    <property type="match status" value="1"/>
</dbReference>
<evidence type="ECO:0000256" key="2">
    <source>
        <dbReference type="ARBA" id="ARBA00032707"/>
    </source>
</evidence>
<keyword evidence="4" id="KW-1133">Transmembrane helix</keyword>
<feature type="transmembrane region" description="Helical" evidence="4">
    <location>
        <begin position="78"/>
        <end position="97"/>
    </location>
</feature>
<evidence type="ECO:0000256" key="4">
    <source>
        <dbReference type="SAM" id="Phobius"/>
    </source>
</evidence>
<reference evidence="6 7" key="1">
    <citation type="submission" date="2018-06" db="EMBL/GenBank/DDBJ databases">
        <authorList>
            <consortium name="Pathogen Informatics"/>
            <person name="Doyle S."/>
        </authorList>
    </citation>
    <scope>NUCLEOTIDE SEQUENCE [LARGE SCALE GENOMIC DNA]</scope>
    <source>
        <strain evidence="6 7">NCTC12151</strain>
    </source>
</reference>
<proteinExistence type="predicted"/>
<evidence type="ECO:0000313" key="6">
    <source>
        <dbReference type="EMBL" id="SQI40574.1"/>
    </source>
</evidence>
<dbReference type="EC" id="3.6.1.27" evidence="1"/>
<dbReference type="Proteomes" id="UP000249005">
    <property type="component" value="Chromosome 1"/>
</dbReference>
<dbReference type="Pfam" id="PF01569">
    <property type="entry name" value="PAP2"/>
    <property type="match status" value="1"/>
</dbReference>
<gene>
    <name evidence="6" type="primary">pgpB</name>
    <name evidence="6" type="ORF">NCTC12151_01673</name>
</gene>
<organism evidence="6 7">
    <name type="scientific">Leminorella richardii</name>
    <dbReference type="NCBI Taxonomy" id="158841"/>
    <lineage>
        <taxon>Bacteria</taxon>
        <taxon>Pseudomonadati</taxon>
        <taxon>Pseudomonadota</taxon>
        <taxon>Gammaproteobacteria</taxon>
        <taxon>Enterobacterales</taxon>
        <taxon>Budviciaceae</taxon>
        <taxon>Leminorella</taxon>
    </lineage>
</organism>
<keyword evidence="4" id="KW-0812">Transmembrane</keyword>
<feature type="domain" description="Phosphatidic acid phosphatase type 2/haloperoxidase" evidence="5">
    <location>
        <begin position="77"/>
        <end position="228"/>
    </location>
</feature>
<dbReference type="GO" id="GO:0005886">
    <property type="term" value="C:plasma membrane"/>
    <property type="evidence" value="ECO:0007669"/>
    <property type="project" value="TreeGrafter"/>
</dbReference>
<dbReference type="Gene3D" id="1.20.144.10">
    <property type="entry name" value="Phosphatidic acid phosphatase type 2/haloperoxidase"/>
    <property type="match status" value="1"/>
</dbReference>
<dbReference type="GO" id="GO:0050380">
    <property type="term" value="F:undecaprenyl-diphosphatase activity"/>
    <property type="evidence" value="ECO:0007669"/>
    <property type="project" value="UniProtKB-EC"/>
</dbReference>
<evidence type="ECO:0000313" key="7">
    <source>
        <dbReference type="Proteomes" id="UP000249005"/>
    </source>
</evidence>
<dbReference type="InterPro" id="IPR036938">
    <property type="entry name" value="PAP2/HPO_sf"/>
</dbReference>
<keyword evidence="7" id="KW-1185">Reference proteome</keyword>
<dbReference type="EMBL" id="LS483470">
    <property type="protein sequence ID" value="SQI40574.1"/>
    <property type="molecule type" value="Genomic_DNA"/>
</dbReference>
<dbReference type="AlphaFoldDB" id="A0A2X4XV68"/>
<evidence type="ECO:0000256" key="1">
    <source>
        <dbReference type="ARBA" id="ARBA00012374"/>
    </source>
</evidence>
<comment type="catalytic activity">
    <reaction evidence="3">
        <text>di-trans,octa-cis-undecaprenyl diphosphate + H2O = di-trans,octa-cis-undecaprenyl phosphate + phosphate + H(+)</text>
        <dbReference type="Rhea" id="RHEA:28094"/>
        <dbReference type="ChEBI" id="CHEBI:15377"/>
        <dbReference type="ChEBI" id="CHEBI:15378"/>
        <dbReference type="ChEBI" id="CHEBI:43474"/>
        <dbReference type="ChEBI" id="CHEBI:58405"/>
        <dbReference type="ChEBI" id="CHEBI:60392"/>
        <dbReference type="EC" id="3.6.1.27"/>
    </reaction>
</comment>
<evidence type="ECO:0000256" key="3">
    <source>
        <dbReference type="ARBA" id="ARBA00047594"/>
    </source>
</evidence>
<dbReference type="RefSeq" id="WP_170126510.1">
    <property type="nucleotide sequence ID" value="NZ_LR698987.1"/>
</dbReference>
<dbReference type="SMART" id="SM00014">
    <property type="entry name" value="acidPPc"/>
    <property type="match status" value="1"/>
</dbReference>
<evidence type="ECO:0000259" key="5">
    <source>
        <dbReference type="SMART" id="SM00014"/>
    </source>
</evidence>
<sequence>MLSCLTARLAAGVLLLLIVPLAVLVTGWQWSPGGAEAFLLPMFWLTETASSPWGAITSVILAIWFIGRLSLSWRRAIAMTALLAVTIVGGQAIKSAVKETVQEPRPYVLWMANQYPIDAREFYAQSRKDRVKVIKQHLSEEPEVPRWLSKHWQRETGYAFPSGHTLFTATWALLGVGLLLPRRRYLSVAVLTAWAIAVEGSRLMLGMHWPLDLITSILLGGILAFGACWLAEKKILLSTQAHE</sequence>
<dbReference type="SUPFAM" id="SSF48317">
    <property type="entry name" value="Acid phosphatase/Vanadium-dependent haloperoxidase"/>
    <property type="match status" value="1"/>
</dbReference>
<protein>
    <recommendedName>
        <fullName evidence="1">undecaprenyl-diphosphate phosphatase</fullName>
        <ecNumber evidence="1">3.6.1.27</ecNumber>
    </recommendedName>
    <alternativeName>
        <fullName evidence="2">Undecaprenyl pyrophosphate phosphatase</fullName>
    </alternativeName>
</protein>
<feature type="transmembrane region" description="Helical" evidence="4">
    <location>
        <begin position="185"/>
        <end position="205"/>
    </location>
</feature>
<feature type="transmembrane region" description="Helical" evidence="4">
    <location>
        <begin position="158"/>
        <end position="180"/>
    </location>
</feature>
<feature type="transmembrane region" description="Helical" evidence="4">
    <location>
        <begin position="53"/>
        <end position="71"/>
    </location>
</feature>
<dbReference type="PANTHER" id="PTHR14969:SF54">
    <property type="entry name" value="PHOSPHATIDYLGLYCEROPHOSPHATASE B"/>
    <property type="match status" value="1"/>
</dbReference>
<name>A0A2X4XV68_9GAMM</name>
<keyword evidence="4" id="KW-0472">Membrane</keyword>
<dbReference type="InterPro" id="IPR000326">
    <property type="entry name" value="PAP2/HPO"/>
</dbReference>